<comment type="subcellular location">
    <subcellularLocation>
        <location evidence="1">Cell membrane</location>
        <topology evidence="1">Multi-pass membrane protein</topology>
    </subcellularLocation>
</comment>
<dbReference type="PANTHER" id="PTHR30086:SF20">
    <property type="entry name" value="ARGININE EXPORTER PROTEIN ARGO-RELATED"/>
    <property type="match status" value="1"/>
</dbReference>
<dbReference type="KEGG" id="mon:G8E03_13310"/>
<feature type="transmembrane region" description="Helical" evidence="6">
    <location>
        <begin position="140"/>
        <end position="161"/>
    </location>
</feature>
<sequence>MSFETWLAFTVASAVLVAIPGPTVLLVVSFALGQGRRTAWATVPGVALGDLFAMVVSLAGAGAILAASATAFTVLKLLGALYLIWLGIGLLRSAPRTFEAQPATGRRLFRNSFTVTLLNPKGIVFFIAFVPQFIDANGPILAQTAILIATFVTMGAINATLWAIAAGTMRDRLASIRAQRNIARVGGSFLILAGMVTALTRRAV</sequence>
<keyword evidence="8" id="KW-1185">Reference proteome</keyword>
<dbReference type="EMBL" id="CP049811">
    <property type="protein sequence ID" value="QIK41642.1"/>
    <property type="molecule type" value="Genomic_DNA"/>
</dbReference>
<evidence type="ECO:0000256" key="6">
    <source>
        <dbReference type="SAM" id="Phobius"/>
    </source>
</evidence>
<dbReference type="Proteomes" id="UP000500791">
    <property type="component" value="Chromosome"/>
</dbReference>
<evidence type="ECO:0000256" key="1">
    <source>
        <dbReference type="ARBA" id="ARBA00004651"/>
    </source>
</evidence>
<accession>A0A6G7VNZ8</accession>
<dbReference type="RefSeq" id="WP_166192810.1">
    <property type="nucleotide sequence ID" value="NZ_CP049811.1"/>
</dbReference>
<keyword evidence="3 6" id="KW-0812">Transmembrane</keyword>
<dbReference type="Pfam" id="PF01810">
    <property type="entry name" value="LysE"/>
    <property type="match status" value="1"/>
</dbReference>
<name>A0A6G7VNZ8_9RHOB</name>
<feature type="transmembrane region" description="Helical" evidence="6">
    <location>
        <begin position="112"/>
        <end position="134"/>
    </location>
</feature>
<dbReference type="PANTHER" id="PTHR30086">
    <property type="entry name" value="ARGININE EXPORTER PROTEIN ARGO"/>
    <property type="match status" value="1"/>
</dbReference>
<feature type="transmembrane region" description="Helical" evidence="6">
    <location>
        <begin position="182"/>
        <end position="200"/>
    </location>
</feature>
<dbReference type="InterPro" id="IPR001123">
    <property type="entry name" value="LeuE-type"/>
</dbReference>
<dbReference type="AlphaFoldDB" id="A0A6G7VNZ8"/>
<dbReference type="PIRSF" id="PIRSF006324">
    <property type="entry name" value="LeuE"/>
    <property type="match status" value="1"/>
</dbReference>
<reference evidence="7 8" key="1">
    <citation type="submission" date="2020-03" db="EMBL/GenBank/DDBJ databases">
        <title>Complete genome sequence of Monaibacterium sp. ALG8 with diverse plasmids.</title>
        <authorList>
            <person name="Sun C."/>
        </authorList>
    </citation>
    <scope>NUCLEOTIDE SEQUENCE [LARGE SCALE GENOMIC DNA]</scope>
    <source>
        <strain evidence="7 8">ALG8</strain>
    </source>
</reference>
<dbReference type="GO" id="GO:0005886">
    <property type="term" value="C:plasma membrane"/>
    <property type="evidence" value="ECO:0007669"/>
    <property type="project" value="UniProtKB-SubCell"/>
</dbReference>
<feature type="transmembrane region" description="Helical" evidence="6">
    <location>
        <begin position="71"/>
        <end position="91"/>
    </location>
</feature>
<evidence type="ECO:0000313" key="7">
    <source>
        <dbReference type="EMBL" id="QIK41642.1"/>
    </source>
</evidence>
<evidence type="ECO:0000256" key="5">
    <source>
        <dbReference type="ARBA" id="ARBA00023136"/>
    </source>
</evidence>
<feature type="transmembrane region" description="Helical" evidence="6">
    <location>
        <begin position="6"/>
        <end position="32"/>
    </location>
</feature>
<feature type="transmembrane region" description="Helical" evidence="6">
    <location>
        <begin position="39"/>
        <end position="65"/>
    </location>
</feature>
<dbReference type="GO" id="GO:0015171">
    <property type="term" value="F:amino acid transmembrane transporter activity"/>
    <property type="evidence" value="ECO:0007669"/>
    <property type="project" value="TreeGrafter"/>
</dbReference>
<gene>
    <name evidence="7" type="ORF">G8E03_13310</name>
</gene>
<organism evidence="7 8">
    <name type="scientific">Pontivivens nitratireducens</name>
    <dbReference type="NCBI Taxonomy" id="2758038"/>
    <lineage>
        <taxon>Bacteria</taxon>
        <taxon>Pseudomonadati</taxon>
        <taxon>Pseudomonadota</taxon>
        <taxon>Alphaproteobacteria</taxon>
        <taxon>Rhodobacterales</taxon>
        <taxon>Paracoccaceae</taxon>
        <taxon>Pontivivens</taxon>
    </lineage>
</organism>
<evidence type="ECO:0000256" key="3">
    <source>
        <dbReference type="ARBA" id="ARBA00022692"/>
    </source>
</evidence>
<evidence type="ECO:0000256" key="4">
    <source>
        <dbReference type="ARBA" id="ARBA00022989"/>
    </source>
</evidence>
<keyword evidence="4 6" id="KW-1133">Transmembrane helix</keyword>
<evidence type="ECO:0000256" key="2">
    <source>
        <dbReference type="ARBA" id="ARBA00022475"/>
    </source>
</evidence>
<keyword evidence="5 6" id="KW-0472">Membrane</keyword>
<evidence type="ECO:0000313" key="8">
    <source>
        <dbReference type="Proteomes" id="UP000500791"/>
    </source>
</evidence>
<keyword evidence="2" id="KW-1003">Cell membrane</keyword>
<protein>
    <submittedName>
        <fullName evidence="7">LysE family translocator</fullName>
    </submittedName>
</protein>
<proteinExistence type="predicted"/>